<dbReference type="InterPro" id="IPR003386">
    <property type="entry name" value="LACT/PDAT_acylTrfase"/>
</dbReference>
<organism evidence="4">
    <name type="scientific">Hyalella azteca</name>
    <name type="common">Amphipod</name>
    <dbReference type="NCBI Taxonomy" id="294128"/>
    <lineage>
        <taxon>Eukaryota</taxon>
        <taxon>Metazoa</taxon>
        <taxon>Ecdysozoa</taxon>
        <taxon>Arthropoda</taxon>
        <taxon>Crustacea</taxon>
        <taxon>Multicrustacea</taxon>
        <taxon>Malacostraca</taxon>
        <taxon>Eumalacostraca</taxon>
        <taxon>Peracarida</taxon>
        <taxon>Amphipoda</taxon>
        <taxon>Senticaudata</taxon>
        <taxon>Talitrida</taxon>
        <taxon>Talitroidea</taxon>
        <taxon>Hyalellidae</taxon>
        <taxon>Hyalella</taxon>
    </lineage>
</organism>
<dbReference type="AlphaFoldDB" id="A0A6A0GYR6"/>
<feature type="transmembrane region" description="Helical" evidence="2">
    <location>
        <begin position="222"/>
        <end position="243"/>
    </location>
</feature>
<feature type="signal peptide" evidence="3">
    <location>
        <begin position="1"/>
        <end position="25"/>
    </location>
</feature>
<gene>
    <name evidence="4" type="ORF">HAZT_HAZT002616</name>
</gene>
<proteinExistence type="predicted"/>
<feature type="compositionally biased region" description="Polar residues" evidence="1">
    <location>
        <begin position="406"/>
        <end position="433"/>
    </location>
</feature>
<name>A0A6A0GYR6_HYAAZ</name>
<dbReference type="OrthoDB" id="190846at2759"/>
<dbReference type="SUPFAM" id="SSF53474">
    <property type="entry name" value="alpha/beta-Hydrolases"/>
    <property type="match status" value="1"/>
</dbReference>
<keyword evidence="2" id="KW-0812">Transmembrane</keyword>
<dbReference type="GO" id="GO:0008374">
    <property type="term" value="F:O-acyltransferase activity"/>
    <property type="evidence" value="ECO:0007669"/>
    <property type="project" value="InterPro"/>
</dbReference>
<dbReference type="GO" id="GO:0006629">
    <property type="term" value="P:lipid metabolic process"/>
    <property type="evidence" value="ECO:0007669"/>
    <property type="project" value="InterPro"/>
</dbReference>
<evidence type="ECO:0000256" key="3">
    <source>
        <dbReference type="SAM" id="SignalP"/>
    </source>
</evidence>
<feature type="region of interest" description="Disordered" evidence="1">
    <location>
        <begin position="363"/>
        <end position="433"/>
    </location>
</feature>
<protein>
    <submittedName>
        <fullName evidence="4">Uncharacterized protein</fullName>
    </submittedName>
</protein>
<evidence type="ECO:0000256" key="2">
    <source>
        <dbReference type="SAM" id="Phobius"/>
    </source>
</evidence>
<reference evidence="4" key="3">
    <citation type="submission" date="2019-06" db="EMBL/GenBank/DDBJ databases">
        <authorList>
            <person name="Poynton C."/>
            <person name="Hasenbein S."/>
            <person name="Benoit J.B."/>
            <person name="Sepulveda M.S."/>
            <person name="Poelchau M.F."/>
            <person name="Murali S.C."/>
            <person name="Chen S."/>
            <person name="Glastad K.M."/>
            <person name="Werren J.H."/>
            <person name="Vineis J.H."/>
            <person name="Bowen J.L."/>
            <person name="Friedrich M."/>
            <person name="Jones J."/>
            <person name="Robertson H.M."/>
            <person name="Feyereisen R."/>
            <person name="Mechler-Hickson A."/>
            <person name="Mathers N."/>
            <person name="Lee C.E."/>
            <person name="Colbourne J.K."/>
            <person name="Biales A."/>
            <person name="Johnston J.S."/>
            <person name="Wellborn G.A."/>
            <person name="Rosendale A.J."/>
            <person name="Cridge A.G."/>
            <person name="Munoz-Torres M.C."/>
            <person name="Bain P.A."/>
            <person name="Manny A.R."/>
            <person name="Major K.M."/>
            <person name="Lambert F.N."/>
            <person name="Vulpe C.D."/>
            <person name="Tuck P."/>
            <person name="Blalock B.J."/>
            <person name="Lin Y.-Y."/>
            <person name="Smith M.E."/>
            <person name="Ochoa-Acuna H."/>
            <person name="Chen M.-J.M."/>
            <person name="Childers C.P."/>
            <person name="Qu J."/>
            <person name="Dugan S."/>
            <person name="Lee S.L."/>
            <person name="Chao H."/>
            <person name="Dinh H."/>
            <person name="Han Y."/>
            <person name="Doddapaneni H."/>
            <person name="Worley K.C."/>
            <person name="Muzny D.M."/>
            <person name="Gibbs R.A."/>
            <person name="Richards S."/>
        </authorList>
    </citation>
    <scope>NUCLEOTIDE SEQUENCE</scope>
    <source>
        <strain evidence="4">HAZT.00-mixed</strain>
        <tissue evidence="4">Whole organism</tissue>
    </source>
</reference>
<reference evidence="4" key="1">
    <citation type="submission" date="2014-08" db="EMBL/GenBank/DDBJ databases">
        <authorList>
            <person name="Murali S."/>
            <person name="Richards S."/>
            <person name="Bandaranaike D."/>
            <person name="Bellair M."/>
            <person name="Blankenburg K."/>
            <person name="Chao H."/>
            <person name="Dinh H."/>
            <person name="Doddapaneni H."/>
            <person name="Dugan-Rocha S."/>
            <person name="Elkadiri S."/>
            <person name="Gnanaolivu R."/>
            <person name="Hughes D."/>
            <person name="Lee S."/>
            <person name="Li M."/>
            <person name="Ming W."/>
            <person name="Munidasa M."/>
            <person name="Muniz J."/>
            <person name="Nguyen L."/>
            <person name="Osuji N."/>
            <person name="Pu L.-L."/>
            <person name="Puazo M."/>
            <person name="Skinner E."/>
            <person name="Qu C."/>
            <person name="Quiroz J."/>
            <person name="Raj R."/>
            <person name="Weissenberger G."/>
            <person name="Xin Y."/>
            <person name="Zou X."/>
            <person name="Han Y."/>
            <person name="Worley K."/>
            <person name="Muzny D."/>
            <person name="Gibbs R."/>
        </authorList>
    </citation>
    <scope>NUCLEOTIDE SEQUENCE</scope>
    <source>
        <strain evidence="4">HAZT.00-mixed</strain>
        <tissue evidence="4">Whole organism</tissue>
    </source>
</reference>
<sequence>MGWILNNKLNLILACLLNNIVVIHEFFPVPGDGGAQLQARLHKNSSAHFFCYQNSDWFTSWLNLPEMVPGFIDCWTSNMVLEYNNSTRTTNNPAGVDVRVPNFGDTSTVEYLTPCRLYSYFAYIAEVLVALGYQRNVTLRGAPFDFRKAPNELSDYFSSLKLLTEELRESTGGPVVFIAHSMGAPLMNYFLNLQTQNWRKQNVECLVSLAGAWGGSVKAIKAMGFLVLLYLFTTVFDAFSFLIELGLPDAYEMYLDTRTLLNMSHTAPHVALHCLYGVGIPTVERIEFANAKYFPDYPSLVNGPGDGTVNLRSADLCSQYSKLQSEPVVVKSYNETDHMAILSHVDVLRYIAKLVTDIAQRRADARNSTVKNSPPFIVSIENPDHEAKSSHEAEVGGNLRRPLYLGSQSSLSEKPNEPQSESENVATGPNTSKANLKDLVDKAVAKVDSEIKHKWFAAADFKEAYERLLQIHSIQKTIDQKIMYVHKMELEMKRLRDTMMSL</sequence>
<keyword evidence="3" id="KW-0732">Signal</keyword>
<comment type="caution">
    <text evidence="4">The sequence shown here is derived from an EMBL/GenBank/DDBJ whole genome shotgun (WGS) entry which is preliminary data.</text>
</comment>
<feature type="compositionally biased region" description="Basic and acidic residues" evidence="1">
    <location>
        <begin position="382"/>
        <end position="394"/>
    </location>
</feature>
<dbReference type="Proteomes" id="UP000711488">
    <property type="component" value="Unassembled WGS sequence"/>
</dbReference>
<dbReference type="Pfam" id="PF02450">
    <property type="entry name" value="LCAT"/>
    <property type="match status" value="2"/>
</dbReference>
<dbReference type="EMBL" id="JQDR03011277">
    <property type="protein sequence ID" value="KAA0192974.1"/>
    <property type="molecule type" value="Genomic_DNA"/>
</dbReference>
<reference evidence="4" key="2">
    <citation type="journal article" date="2018" name="Environ. Sci. Technol.">
        <title>The Toxicogenome of Hyalella azteca: A Model for Sediment Ecotoxicology and Evolutionary Toxicology.</title>
        <authorList>
            <person name="Poynton H.C."/>
            <person name="Hasenbein S."/>
            <person name="Benoit J.B."/>
            <person name="Sepulveda M.S."/>
            <person name="Poelchau M.F."/>
            <person name="Hughes D.S.T."/>
            <person name="Murali S.C."/>
            <person name="Chen S."/>
            <person name="Glastad K.M."/>
            <person name="Goodisman M.A.D."/>
            <person name="Werren J.H."/>
            <person name="Vineis J.H."/>
            <person name="Bowen J.L."/>
            <person name="Friedrich M."/>
            <person name="Jones J."/>
            <person name="Robertson H.M."/>
            <person name="Feyereisen R."/>
            <person name="Mechler-Hickson A."/>
            <person name="Mathers N."/>
            <person name="Lee C.E."/>
            <person name="Colbourne J.K."/>
            <person name="Biales A."/>
            <person name="Johnston J.S."/>
            <person name="Wellborn G.A."/>
            <person name="Rosendale A.J."/>
            <person name="Cridge A.G."/>
            <person name="Munoz-Torres M.C."/>
            <person name="Bain P.A."/>
            <person name="Manny A.R."/>
            <person name="Major K.M."/>
            <person name="Lambert F.N."/>
            <person name="Vulpe C.D."/>
            <person name="Tuck P."/>
            <person name="Blalock B.J."/>
            <person name="Lin Y.Y."/>
            <person name="Smith M.E."/>
            <person name="Ochoa-Acuna H."/>
            <person name="Chen M.M."/>
            <person name="Childers C.P."/>
            <person name="Qu J."/>
            <person name="Dugan S."/>
            <person name="Lee S.L."/>
            <person name="Chao H."/>
            <person name="Dinh H."/>
            <person name="Han Y."/>
            <person name="Doddapaneni H."/>
            <person name="Worley K.C."/>
            <person name="Muzny D.M."/>
            <person name="Gibbs R.A."/>
            <person name="Richards S."/>
        </authorList>
    </citation>
    <scope>NUCLEOTIDE SEQUENCE</scope>
    <source>
        <strain evidence="4">HAZT.00-mixed</strain>
        <tissue evidence="4">Whole organism</tissue>
    </source>
</reference>
<keyword evidence="2" id="KW-0472">Membrane</keyword>
<keyword evidence="2" id="KW-1133">Transmembrane helix</keyword>
<evidence type="ECO:0000313" key="4">
    <source>
        <dbReference type="EMBL" id="KAA0192974.1"/>
    </source>
</evidence>
<accession>A0A6A0GYR6</accession>
<dbReference type="PANTHER" id="PTHR11440">
    <property type="entry name" value="LECITHIN-CHOLESTEROL ACYLTRANSFERASE-RELATED"/>
    <property type="match status" value="1"/>
</dbReference>
<evidence type="ECO:0000256" key="1">
    <source>
        <dbReference type="SAM" id="MobiDB-lite"/>
    </source>
</evidence>
<dbReference type="Gene3D" id="3.40.50.1820">
    <property type="entry name" value="alpha/beta hydrolase"/>
    <property type="match status" value="1"/>
</dbReference>
<dbReference type="InterPro" id="IPR029058">
    <property type="entry name" value="AB_hydrolase_fold"/>
</dbReference>
<feature type="chain" id="PRO_5025569924" evidence="3">
    <location>
        <begin position="26"/>
        <end position="502"/>
    </location>
</feature>